<dbReference type="EMBL" id="HG970333">
    <property type="protein sequence ID" value="CEF76938.1"/>
    <property type="molecule type" value="Genomic_DNA"/>
</dbReference>
<dbReference type="VEuPathDB" id="FungiDB:FGRAMPH1_01G10269"/>
<gene>
    <name evidence="2" type="ORF">FGRAMPH1_01T10269</name>
</gene>
<evidence type="ECO:0000256" key="1">
    <source>
        <dbReference type="SAM" id="MobiDB-lite"/>
    </source>
</evidence>
<reference evidence="3 4" key="2">
    <citation type="journal article" date="2010" name="Nature">
        <title>Comparative genomics reveals mobile pathogenicity chromosomes in Fusarium.</title>
        <authorList>
            <person name="Ma L.J."/>
            <person name="van der Does H.C."/>
            <person name="Borkovich K.A."/>
            <person name="Coleman J.J."/>
            <person name="Daboussi M.J."/>
            <person name="Di Pietro A."/>
            <person name="Dufresne M."/>
            <person name="Freitag M."/>
            <person name="Grabherr M."/>
            <person name="Henrissat B."/>
            <person name="Houterman P.M."/>
            <person name="Kang S."/>
            <person name="Shim W.B."/>
            <person name="Woloshuk C."/>
            <person name="Xie X."/>
            <person name="Xu J.R."/>
            <person name="Antoniw J."/>
            <person name="Baker S.E."/>
            <person name="Bluhm B.H."/>
            <person name="Breakspear A."/>
            <person name="Brown D.W."/>
            <person name="Butchko R.A."/>
            <person name="Chapman S."/>
            <person name="Coulson R."/>
            <person name="Coutinho P.M."/>
            <person name="Danchin E.G."/>
            <person name="Diener A."/>
            <person name="Gale L.R."/>
            <person name="Gardiner D.M."/>
            <person name="Goff S."/>
            <person name="Hammond-Kosack K.E."/>
            <person name="Hilburn K."/>
            <person name="Hua-Van A."/>
            <person name="Jonkers W."/>
            <person name="Kazan K."/>
            <person name="Kodira C.D."/>
            <person name="Koehrsen M."/>
            <person name="Kumar L."/>
            <person name="Lee Y.H."/>
            <person name="Li L."/>
            <person name="Manners J.M."/>
            <person name="Miranda-Saavedra D."/>
            <person name="Mukherjee M."/>
            <person name="Park G."/>
            <person name="Park J."/>
            <person name="Park S.Y."/>
            <person name="Proctor R.H."/>
            <person name="Regev A."/>
            <person name="Ruiz-Roldan M.C."/>
            <person name="Sain D."/>
            <person name="Sakthikumar S."/>
            <person name="Sykes S."/>
            <person name="Schwartz D.C."/>
            <person name="Turgeon B.G."/>
            <person name="Wapinski I."/>
            <person name="Yoder O."/>
            <person name="Young S."/>
            <person name="Zeng Q."/>
            <person name="Zhou S."/>
            <person name="Galagan J."/>
            <person name="Cuomo C.A."/>
            <person name="Kistler H.C."/>
            <person name="Rep M."/>
        </authorList>
    </citation>
    <scope>GENOME REANNOTATION</scope>
    <source>
        <strain evidence="4">ATCC MYA-4620 / CBS 123657 / FGSC 9075 / NRRL 31084 / PH-1</strain>
        <strain evidence="3">PH-1 / ATCC MYA-4620 / FGSC 9075 / NRRL 31084</strain>
    </source>
</reference>
<sequence>MSSVGPKTIQTTTLPASIYLIGPTRVLLGNSPTCYDLPLLNASPTGNVEPLPTIRPHIDSSAKARRPELCIAATYRNVVPPRNQPFRGHPYPDQDIGDR</sequence>
<feature type="compositionally biased region" description="Basic and acidic residues" evidence="1">
    <location>
        <begin position="90"/>
        <end position="99"/>
    </location>
</feature>
<dbReference type="Proteomes" id="UP000070720">
    <property type="component" value="Chromosome 2"/>
</dbReference>
<reference evidence="2 4" key="3">
    <citation type="journal article" date="2015" name="BMC Genomics">
        <title>The completed genome sequence of the pathogenic ascomycete fungus Fusarium graminearum.</title>
        <authorList>
            <person name="King R."/>
            <person name="Urban M."/>
            <person name="Hammond-Kosack M.C."/>
            <person name="Hassani-Pak K."/>
            <person name="Hammond-Kosack K.E."/>
        </authorList>
    </citation>
    <scope>NUCLEOTIDE SEQUENCE [LARGE SCALE GENOMIC DNA]</scope>
    <source>
        <strain evidence="4">ATCC MYA-4620 / CBS 123657 / FGSC 9075 / NRRL 31084 / PH-1</strain>
        <strain evidence="2">PH-1</strain>
    </source>
</reference>
<accession>A0A0E0S0B3</accession>
<proteinExistence type="predicted"/>
<dbReference type="EnsemblFungi" id="CEF76938">
    <property type="protein sequence ID" value="CEF76938"/>
    <property type="gene ID" value="FGRRES_13340"/>
</dbReference>
<keyword evidence="4" id="KW-1185">Reference proteome</keyword>
<protein>
    <submittedName>
        <fullName evidence="2">Chromosome 2, complete genome</fullName>
    </submittedName>
</protein>
<dbReference type="AlphaFoldDB" id="A0A098DD94"/>
<name>A0A098DD94_GIBZE</name>
<reference evidence="3 4" key="1">
    <citation type="journal article" date="2007" name="Science">
        <title>The Fusarium graminearum genome reveals a link between localized polymorphism and pathogen specialization.</title>
        <authorList>
            <person name="Cuomo C.A."/>
            <person name="Gueldener U."/>
            <person name="Xu J.-R."/>
            <person name="Trail F."/>
            <person name="Turgeon B.G."/>
            <person name="Di Pietro A."/>
            <person name="Walton J.D."/>
            <person name="Ma L.-J."/>
            <person name="Baker S.E."/>
            <person name="Rep M."/>
            <person name="Adam G."/>
            <person name="Antoniw J."/>
            <person name="Baldwin T."/>
            <person name="Calvo S.E."/>
            <person name="Chang Y.-L."/>
            <person name="DeCaprio D."/>
            <person name="Gale L.R."/>
            <person name="Gnerre S."/>
            <person name="Goswami R.S."/>
            <person name="Hammond-Kosack K."/>
            <person name="Harris L.J."/>
            <person name="Hilburn K."/>
            <person name="Kennell J.C."/>
            <person name="Kroken S."/>
            <person name="Magnuson J.K."/>
            <person name="Mannhaupt G."/>
            <person name="Mauceli E.W."/>
            <person name="Mewes H.-W."/>
            <person name="Mitterbauer R."/>
            <person name="Muehlbauer G."/>
            <person name="Muensterkoetter M."/>
            <person name="Nelson D."/>
            <person name="O'Donnell K."/>
            <person name="Ouellet T."/>
            <person name="Qi W."/>
            <person name="Quesneville H."/>
            <person name="Roncero M.I.G."/>
            <person name="Seong K.-Y."/>
            <person name="Tetko I.V."/>
            <person name="Urban M."/>
            <person name="Waalwijk C."/>
            <person name="Ward T.J."/>
            <person name="Yao J."/>
            <person name="Birren B.W."/>
            <person name="Kistler H.C."/>
        </authorList>
    </citation>
    <scope>NUCLEOTIDE SEQUENCE [LARGE SCALE GENOMIC DNA]</scope>
    <source>
        <strain evidence="4">ATCC MYA-4620 / CBS 123657 / FGSC 9075 / NRRL 31084 / PH-1</strain>
        <strain evidence="3">PH-1 / ATCC MYA-4620 / FGSC 9075 / NRRL 31084</strain>
    </source>
</reference>
<reference evidence="3" key="4">
    <citation type="submission" date="2017-01" db="UniProtKB">
        <authorList>
            <consortium name="EnsemblFungi"/>
        </authorList>
    </citation>
    <scope>IDENTIFICATION</scope>
    <source>
        <strain evidence="3">PH-1 / ATCC MYA-4620 / FGSC 9075 / NRRL 31084</strain>
    </source>
</reference>
<evidence type="ECO:0000313" key="4">
    <source>
        <dbReference type="Proteomes" id="UP000070720"/>
    </source>
</evidence>
<evidence type="ECO:0000313" key="3">
    <source>
        <dbReference type="EnsemblFungi" id="CEF76938"/>
    </source>
</evidence>
<feature type="region of interest" description="Disordered" evidence="1">
    <location>
        <begin position="80"/>
        <end position="99"/>
    </location>
</feature>
<evidence type="ECO:0000313" key="2">
    <source>
        <dbReference type="EMBL" id="CEF76938.1"/>
    </source>
</evidence>
<dbReference type="InParanoid" id="A0A098DD94"/>
<organism evidence="2 4">
    <name type="scientific">Gibberella zeae (strain ATCC MYA-4620 / CBS 123657 / FGSC 9075 / NRRL 31084 / PH-1)</name>
    <name type="common">Wheat head blight fungus</name>
    <name type="synonym">Fusarium graminearum</name>
    <dbReference type="NCBI Taxonomy" id="229533"/>
    <lineage>
        <taxon>Eukaryota</taxon>
        <taxon>Fungi</taxon>
        <taxon>Dikarya</taxon>
        <taxon>Ascomycota</taxon>
        <taxon>Pezizomycotina</taxon>
        <taxon>Sordariomycetes</taxon>
        <taxon>Hypocreomycetidae</taxon>
        <taxon>Hypocreales</taxon>
        <taxon>Nectriaceae</taxon>
        <taxon>Fusarium</taxon>
    </lineage>
</organism>
<accession>A0A098DD94</accession>